<proteinExistence type="predicted"/>
<organism evidence="5 6">
    <name type="scientific">Mizuhopecten yessoensis</name>
    <name type="common">Japanese scallop</name>
    <name type="synonym">Patinopecten yessoensis</name>
    <dbReference type="NCBI Taxonomy" id="6573"/>
    <lineage>
        <taxon>Eukaryota</taxon>
        <taxon>Metazoa</taxon>
        <taxon>Spiralia</taxon>
        <taxon>Lophotrochozoa</taxon>
        <taxon>Mollusca</taxon>
        <taxon>Bivalvia</taxon>
        <taxon>Autobranchia</taxon>
        <taxon>Pteriomorphia</taxon>
        <taxon>Pectinida</taxon>
        <taxon>Pectinoidea</taxon>
        <taxon>Pectinidae</taxon>
        <taxon>Mizuhopecten</taxon>
    </lineage>
</organism>
<dbReference type="Gene3D" id="3.80.10.10">
    <property type="entry name" value="Ribonuclease Inhibitor"/>
    <property type="match status" value="3"/>
</dbReference>
<gene>
    <name evidence="5" type="ORF">KP79_PYT13027</name>
</gene>
<evidence type="ECO:0000256" key="2">
    <source>
        <dbReference type="ARBA" id="ARBA00022737"/>
    </source>
</evidence>
<feature type="transmembrane region" description="Helical" evidence="3">
    <location>
        <begin position="523"/>
        <end position="542"/>
    </location>
</feature>
<dbReference type="SMART" id="SM00369">
    <property type="entry name" value="LRR_TYP"/>
    <property type="match status" value="11"/>
</dbReference>
<dbReference type="SUPFAM" id="SSF52058">
    <property type="entry name" value="L domain-like"/>
    <property type="match status" value="2"/>
</dbReference>
<dbReference type="PANTHER" id="PTHR45617:SF165">
    <property type="entry name" value="COMMON DPR-INTERACTING PROTEIN-RELATED"/>
    <property type="match status" value="1"/>
</dbReference>
<keyword evidence="3" id="KW-1133">Transmembrane helix</keyword>
<keyword evidence="3" id="KW-0812">Transmembrane</keyword>
<comment type="caution">
    <text evidence="5">The sequence shown here is derived from an EMBL/GenBank/DDBJ whole genome shotgun (WGS) entry which is preliminary data.</text>
</comment>
<keyword evidence="4" id="KW-0732">Signal</keyword>
<protein>
    <submittedName>
        <fullName evidence="5">Insulin-like growth factor-binding protein complex acid labile subunit</fullName>
    </submittedName>
</protein>
<dbReference type="InterPro" id="IPR001611">
    <property type="entry name" value="Leu-rich_rpt"/>
</dbReference>
<name>A0A210QAQ4_MIZYE</name>
<dbReference type="InterPro" id="IPR032675">
    <property type="entry name" value="LRR_dom_sf"/>
</dbReference>
<dbReference type="InterPro" id="IPR003591">
    <property type="entry name" value="Leu-rich_rpt_typical-subtyp"/>
</dbReference>
<evidence type="ECO:0000256" key="1">
    <source>
        <dbReference type="ARBA" id="ARBA00022614"/>
    </source>
</evidence>
<reference evidence="5 6" key="1">
    <citation type="journal article" date="2017" name="Nat. Ecol. Evol.">
        <title>Scallop genome provides insights into evolution of bilaterian karyotype and development.</title>
        <authorList>
            <person name="Wang S."/>
            <person name="Zhang J."/>
            <person name="Jiao W."/>
            <person name="Li J."/>
            <person name="Xun X."/>
            <person name="Sun Y."/>
            <person name="Guo X."/>
            <person name="Huan P."/>
            <person name="Dong B."/>
            <person name="Zhang L."/>
            <person name="Hu X."/>
            <person name="Sun X."/>
            <person name="Wang J."/>
            <person name="Zhao C."/>
            <person name="Wang Y."/>
            <person name="Wang D."/>
            <person name="Huang X."/>
            <person name="Wang R."/>
            <person name="Lv J."/>
            <person name="Li Y."/>
            <person name="Zhang Z."/>
            <person name="Liu B."/>
            <person name="Lu W."/>
            <person name="Hui Y."/>
            <person name="Liang J."/>
            <person name="Zhou Z."/>
            <person name="Hou R."/>
            <person name="Li X."/>
            <person name="Liu Y."/>
            <person name="Li H."/>
            <person name="Ning X."/>
            <person name="Lin Y."/>
            <person name="Zhao L."/>
            <person name="Xing Q."/>
            <person name="Dou J."/>
            <person name="Li Y."/>
            <person name="Mao J."/>
            <person name="Guo H."/>
            <person name="Dou H."/>
            <person name="Li T."/>
            <person name="Mu C."/>
            <person name="Jiang W."/>
            <person name="Fu Q."/>
            <person name="Fu X."/>
            <person name="Miao Y."/>
            <person name="Liu J."/>
            <person name="Yu Q."/>
            <person name="Li R."/>
            <person name="Liao H."/>
            <person name="Li X."/>
            <person name="Kong Y."/>
            <person name="Jiang Z."/>
            <person name="Chourrout D."/>
            <person name="Li R."/>
            <person name="Bao Z."/>
        </authorList>
    </citation>
    <scope>NUCLEOTIDE SEQUENCE [LARGE SCALE GENOMIC DNA]</scope>
    <source>
        <strain evidence="5 6">PY_sf001</strain>
    </source>
</reference>
<keyword evidence="6" id="KW-1185">Reference proteome</keyword>
<dbReference type="SMART" id="SM00365">
    <property type="entry name" value="LRR_SD22"/>
    <property type="match status" value="6"/>
</dbReference>
<sequence>MTASKQSPKMLKASLLIPLLCISILAYDFRCPQLEQTTSCKCRGTFEWWNNRNVSILNCSAVSLQTIPNLYGDQSSYAITKLFLNGNNLTRIKASEFLPLQQVNEIDLSRNVIETLENDSLSLVSRHLTRLVLEGNRIALDQGLWFLRGLHTLNELVLDSNTIQNEYHTLPGILFRDLQLTSLRKLSIKNCGISKVTPTAFLGLDHVEELDLSYNHLESVPEAINVMKKLQKLVLYDNNIAILSDHSFRGLHMLAEIDMSLNMMSNIESDAFSGLEESLTELKLYSNALSAIPSNSLHKLRKLHFLDLSKNNIQFIQGNAFNGLPNLKMLELDYNPLIYYHEMFSGLEDTLETLTLRATKLTSFPVNALSSLRKLTDLDLSMNQISKPMGIGKLWLKNLALARNNIVSLSPSAFSGLSRSISVDLDNNNITSISFLLEVTPCSFSYLDLVGNPVKCDCDTERIINSGMILGIGGTCTLKNGMTYELNSGSTSGVIQHLTQKCNTTERTLNCVNMQFLSTSSAATSQVTFVYVLVMALLWNLLK</sequence>
<dbReference type="Proteomes" id="UP000242188">
    <property type="component" value="Unassembled WGS sequence"/>
</dbReference>
<dbReference type="Pfam" id="PF13855">
    <property type="entry name" value="LRR_8"/>
    <property type="match status" value="3"/>
</dbReference>
<evidence type="ECO:0000313" key="6">
    <source>
        <dbReference type="Proteomes" id="UP000242188"/>
    </source>
</evidence>
<dbReference type="EMBL" id="NEDP02004404">
    <property type="protein sequence ID" value="OWF45809.1"/>
    <property type="molecule type" value="Genomic_DNA"/>
</dbReference>
<dbReference type="OrthoDB" id="2013775at2759"/>
<evidence type="ECO:0000256" key="3">
    <source>
        <dbReference type="SAM" id="Phobius"/>
    </source>
</evidence>
<keyword evidence="1" id="KW-0433">Leucine-rich repeat</keyword>
<accession>A0A210QAQ4</accession>
<dbReference type="PANTHER" id="PTHR45617">
    <property type="entry name" value="LEUCINE RICH REPEAT FAMILY PROTEIN"/>
    <property type="match status" value="1"/>
</dbReference>
<dbReference type="AlphaFoldDB" id="A0A210QAQ4"/>
<feature type="signal peptide" evidence="4">
    <location>
        <begin position="1"/>
        <end position="26"/>
    </location>
</feature>
<evidence type="ECO:0000313" key="5">
    <source>
        <dbReference type="EMBL" id="OWF45809.1"/>
    </source>
</evidence>
<keyword evidence="3" id="KW-0472">Membrane</keyword>
<dbReference type="STRING" id="6573.A0A210QAQ4"/>
<evidence type="ECO:0000256" key="4">
    <source>
        <dbReference type="SAM" id="SignalP"/>
    </source>
</evidence>
<dbReference type="PROSITE" id="PS51450">
    <property type="entry name" value="LRR"/>
    <property type="match status" value="2"/>
</dbReference>
<feature type="chain" id="PRO_5013007463" evidence="4">
    <location>
        <begin position="27"/>
        <end position="543"/>
    </location>
</feature>
<keyword evidence="2" id="KW-0677">Repeat</keyword>